<dbReference type="EMBL" id="CP031337">
    <property type="protein sequence ID" value="AXK40104.1"/>
    <property type="molecule type" value="Genomic_DNA"/>
</dbReference>
<dbReference type="AlphaFoldDB" id="A0A345Y852"/>
<sequence>MELPSRWRDGIVATLPATTNIRDVIHTLVDAHNIKGLDTNTQTIYSRLSFNNCPVRIHTAADNFGSVSWYKFGLYASRVADLSPAQFVQFVKEQFTSYCGDTGAKSLAAQIDEPQWDLIARLHLLYLTMSVVDREKTRNELGFVMTPRRRIRTSTNSVARLASWFL</sequence>
<evidence type="ECO:0000313" key="1">
    <source>
        <dbReference type="EMBL" id="AXK40104.1"/>
    </source>
</evidence>
<organism evidence="1 2">
    <name type="scientific">Crenobacter cavernae</name>
    <dbReference type="NCBI Taxonomy" id="2290923"/>
    <lineage>
        <taxon>Bacteria</taxon>
        <taxon>Pseudomonadati</taxon>
        <taxon>Pseudomonadota</taxon>
        <taxon>Betaproteobacteria</taxon>
        <taxon>Neisseriales</taxon>
        <taxon>Neisseriaceae</taxon>
        <taxon>Crenobacter</taxon>
    </lineage>
</organism>
<evidence type="ECO:0000313" key="2">
    <source>
        <dbReference type="Proteomes" id="UP000254537"/>
    </source>
</evidence>
<name>A0A345Y852_9NEIS</name>
<protein>
    <submittedName>
        <fullName evidence="1">Uncharacterized protein</fullName>
    </submittedName>
</protein>
<dbReference type="Proteomes" id="UP000254537">
    <property type="component" value="Chromosome"/>
</dbReference>
<reference evidence="1 2" key="1">
    <citation type="submission" date="2018-07" db="EMBL/GenBank/DDBJ databases">
        <title>Crenobacter cavernae sp. nov., isolated from a karst cave.</title>
        <authorList>
            <person name="Zhu H."/>
        </authorList>
    </citation>
    <scope>NUCLEOTIDE SEQUENCE [LARGE SCALE GENOMIC DNA]</scope>
    <source>
        <strain evidence="1 2">K1W11S-77</strain>
    </source>
</reference>
<accession>A0A345Y852</accession>
<gene>
    <name evidence="1" type="ORF">DWG20_11980</name>
</gene>
<dbReference type="KEGG" id="ccah:DWG20_11980"/>
<proteinExistence type="predicted"/>